<evidence type="ECO:0000313" key="11">
    <source>
        <dbReference type="Proteomes" id="UP001338582"/>
    </source>
</evidence>
<dbReference type="InterPro" id="IPR056913">
    <property type="entry name" value="TRAPPC10/Trs130_N"/>
</dbReference>
<sequence length="1204" mass="137401">MSTHNGQDGSTIVVGYYDPFGVFPVIQKELLPRFPILKLNWKYSSEKPIKTIHDLPVEFREEYPKRHSIENEPSRPSSDRVYLRLMFVKADNVDVYRGQARPLIKEWLKAFVVGQNAVWGIIYVAAKNSSEKKGNIVRSSVFDKLLLDFEKGKQLKDPELDTVHPVSENILRIKEQYDEDDKRREAYLELFELIKQLILVSFSHKLTSNIRLASLRQGSSHGLNIFATLELANSFADMRFFDEARRYYKQLSDHVSALLSKKALRLDDLDNFTFTFDFSQKSPEEIYDSDTLLMDLFSETAETQSLTARFAVFLKNISLLNSLSHQGKSEKDHLFCQIELLRNLSKFVNAIDREYSGESLVKEWLYTLIDHYLHAKIISKYQSTRSTNEASNQLKFIGEQLSTEIADLILVQRRILNTLAINIGYKLLDLGELLVNISLEDRNSDKYTPSSSKLRESLQNEITFMKSFDDLTSLAIREYVAAARMDTADLLSIDSALHQYELKNYEGAYTILVSAYERFLIEGWSMMGGVILETYLKCAIKLDLCNPTQLLEHYFDLFSLLKKSIATDAQSEVVHNYQSIKTPQECQQLFKEMISLSESLENTYEYPLVDFFSIEVMAGVSYNESEDYFITMNISNEYPVAIAVEKIQIVLANTANEGNTIVFDTEKLTLKANAISCVHLLSTILRSGEYCIQRIILDLAPSIRLSFQEELRTVTFMNDTVLAARPILNRMINKSSPSFAEMTFLLYPNPNAFHIDLINPADVEINVPSLDCVVYSGTQSIKNLQITLYRSSASLKLVESSEPQMISSMDPDSKKSLLFQFPGDRSIAEIQAKCTFEANNKAHELTISDTFDLNLNISIVVNDYFRLNCIYSKFQVSAIESDLPLEVIDCKFTCPSNSYNVKSLFSVFENDNSLIVSGDQPASMFYEISRKDDICNDAFEPENSFDFKLSYKCLRTECERKVLKGLQAELKASGVLKHYYLIAPAVSSLQFCWQTYFLTREILSRNSVEITSLLNSRISKYISTSDFAKLKDILQTVLDSNLRDVEVDLRVQQLYIPVEAPFVDMYHEFRFDYERKVPFIVGQPITSKLIIKSSNKWAKLSPAEILAASSPSKQPKARLFQVQIQEDENWLISGRQSTQFSVADSNALTQMEIALIPINSGEVVLPRVVIESVDDQSLVMSTVFENSLESLFVVPELESLTFSF</sequence>
<dbReference type="AlphaFoldDB" id="A0AAX4H8U1"/>
<feature type="domain" description="DUF7076" evidence="6">
    <location>
        <begin position="594"/>
        <end position="705"/>
    </location>
</feature>
<evidence type="ECO:0000259" key="6">
    <source>
        <dbReference type="Pfam" id="PF23273"/>
    </source>
</evidence>
<dbReference type="GeneID" id="88173199"/>
<evidence type="ECO:0000256" key="2">
    <source>
        <dbReference type="ARBA" id="ARBA00022448"/>
    </source>
</evidence>
<dbReference type="Pfam" id="PF24967">
    <property type="entry name" value="NTS_TR130"/>
    <property type="match status" value="1"/>
</dbReference>
<dbReference type="PANTHER" id="PTHR13251:SF3">
    <property type="entry name" value="TRAFFICKING PROTEIN PARTICLE COMPLEX SUBUNIT 10"/>
    <property type="match status" value="1"/>
</dbReference>
<dbReference type="GO" id="GO:0006891">
    <property type="term" value="P:intra-Golgi vesicle-mediated transport"/>
    <property type="evidence" value="ECO:0007669"/>
    <property type="project" value="TreeGrafter"/>
</dbReference>
<evidence type="ECO:0008006" key="12">
    <source>
        <dbReference type="Google" id="ProtNLM"/>
    </source>
</evidence>
<evidence type="ECO:0000259" key="7">
    <source>
        <dbReference type="Pfam" id="PF23274"/>
    </source>
</evidence>
<dbReference type="Pfam" id="PF23273">
    <property type="entry name" value="DUF7076"/>
    <property type="match status" value="1"/>
</dbReference>
<evidence type="ECO:0000259" key="8">
    <source>
        <dbReference type="Pfam" id="PF23285"/>
    </source>
</evidence>
<dbReference type="EMBL" id="CP138895">
    <property type="protein sequence ID" value="WPK24841.1"/>
    <property type="molecule type" value="Genomic_DNA"/>
</dbReference>
<evidence type="ECO:0000313" key="10">
    <source>
        <dbReference type="EMBL" id="WPK24841.1"/>
    </source>
</evidence>
<evidence type="ECO:0000259" key="9">
    <source>
        <dbReference type="Pfam" id="PF24967"/>
    </source>
</evidence>
<evidence type="ECO:0000256" key="3">
    <source>
        <dbReference type="ARBA" id="ARBA00023034"/>
    </source>
</evidence>
<dbReference type="Proteomes" id="UP001338582">
    <property type="component" value="Chromosome 2"/>
</dbReference>
<name>A0AAX4H8U1_9ASCO</name>
<feature type="domain" description="DUF7077" evidence="7">
    <location>
        <begin position="750"/>
        <end position="849"/>
    </location>
</feature>
<dbReference type="InterPro" id="IPR055505">
    <property type="entry name" value="DUF7077"/>
</dbReference>
<dbReference type="InterPro" id="IPR045126">
    <property type="entry name" value="TRAPPC10/Trs130"/>
</dbReference>
<keyword evidence="3" id="KW-0333">Golgi apparatus</keyword>
<evidence type="ECO:0000256" key="1">
    <source>
        <dbReference type="ARBA" id="ARBA00004555"/>
    </source>
</evidence>
<reference evidence="10 11" key="1">
    <citation type="submission" date="2023-10" db="EMBL/GenBank/DDBJ databases">
        <title>Draft Genome Sequence of Candida saopaulonensis from a very Premature Infant with Sepsis.</title>
        <authorList>
            <person name="Ning Y."/>
            <person name="Dai R."/>
            <person name="Xiao M."/>
            <person name="Xu Y."/>
            <person name="Yan Q."/>
            <person name="Zhang L."/>
        </authorList>
    </citation>
    <scope>NUCLEOTIDE SEQUENCE [LARGE SCALE GENOMIC DNA]</scope>
    <source>
        <strain evidence="10 11">19XY460</strain>
    </source>
</reference>
<keyword evidence="2" id="KW-0813">Transport</keyword>
<protein>
    <recommendedName>
        <fullName evidence="12">Trafficking protein particle complex II-specific subunit 130</fullName>
    </recommendedName>
</protein>
<dbReference type="GO" id="GO:0034498">
    <property type="term" value="P:early endosome to Golgi transport"/>
    <property type="evidence" value="ECO:0007669"/>
    <property type="project" value="TreeGrafter"/>
</dbReference>
<organism evidence="10 11">
    <name type="scientific">Australozyma saopauloensis</name>
    <dbReference type="NCBI Taxonomy" id="291208"/>
    <lineage>
        <taxon>Eukaryota</taxon>
        <taxon>Fungi</taxon>
        <taxon>Dikarya</taxon>
        <taxon>Ascomycota</taxon>
        <taxon>Saccharomycotina</taxon>
        <taxon>Pichiomycetes</taxon>
        <taxon>Metschnikowiaceae</taxon>
        <taxon>Australozyma</taxon>
    </lineage>
</organism>
<keyword evidence="11" id="KW-1185">Reference proteome</keyword>
<dbReference type="KEGG" id="asau:88173199"/>
<evidence type="ECO:0000259" key="4">
    <source>
        <dbReference type="Pfam" id="PF12584"/>
    </source>
</evidence>
<dbReference type="InterPro" id="IPR056916">
    <property type="entry name" value="NTS_TR130"/>
</dbReference>
<dbReference type="Pfam" id="PF23036">
    <property type="entry name" value="TRAPPC10_1st"/>
    <property type="match status" value="1"/>
</dbReference>
<dbReference type="Pfam" id="PF12584">
    <property type="entry name" value="TRAPPC10"/>
    <property type="match status" value="1"/>
</dbReference>
<comment type="subcellular location">
    <subcellularLocation>
        <location evidence="1">Golgi apparatus</location>
    </subcellularLocation>
</comment>
<dbReference type="RefSeq" id="XP_062877224.1">
    <property type="nucleotide sequence ID" value="XM_063021154.1"/>
</dbReference>
<dbReference type="Pfam" id="PF23274">
    <property type="entry name" value="DUF7077"/>
    <property type="match status" value="1"/>
</dbReference>
<feature type="domain" description="DUF7078" evidence="8">
    <location>
        <begin position="956"/>
        <end position="1040"/>
    </location>
</feature>
<dbReference type="GO" id="GO:1990071">
    <property type="term" value="C:TRAPPII protein complex"/>
    <property type="evidence" value="ECO:0007669"/>
    <property type="project" value="InterPro"/>
</dbReference>
<dbReference type="GO" id="GO:0005829">
    <property type="term" value="C:cytosol"/>
    <property type="evidence" value="ECO:0007669"/>
    <property type="project" value="GOC"/>
</dbReference>
<feature type="domain" description="TRAPPC10/Trs130 C-terminal" evidence="4">
    <location>
        <begin position="1074"/>
        <end position="1176"/>
    </location>
</feature>
<dbReference type="PANTHER" id="PTHR13251">
    <property type="entry name" value="EPILEPSY HOLOPROSENCEPHALY CANDIDATE 1/TMEM1"/>
    <property type="match status" value="1"/>
</dbReference>
<proteinExistence type="predicted"/>
<evidence type="ECO:0000259" key="5">
    <source>
        <dbReference type="Pfam" id="PF23036"/>
    </source>
</evidence>
<dbReference type="InterPro" id="IPR022233">
    <property type="entry name" value="TRAPPC10/Trs130_C"/>
</dbReference>
<gene>
    <name evidence="10" type="ORF">PUMCH_002134</name>
</gene>
<feature type="domain" description="Trs130 NTS" evidence="9">
    <location>
        <begin position="340"/>
        <end position="585"/>
    </location>
</feature>
<accession>A0AAX4H8U1</accession>
<dbReference type="InterPro" id="IPR055504">
    <property type="entry name" value="DUF7076"/>
</dbReference>
<dbReference type="InterPro" id="IPR055506">
    <property type="entry name" value="DUF7078"/>
</dbReference>
<feature type="domain" description="TRAPPC10/Trs130 N-terminal" evidence="5">
    <location>
        <begin position="11"/>
        <end position="265"/>
    </location>
</feature>
<dbReference type="Pfam" id="PF23285">
    <property type="entry name" value="DUF7078"/>
    <property type="match status" value="1"/>
</dbReference>